<accession>A0A9P1D9Y9</accession>
<dbReference type="GO" id="GO:0000272">
    <property type="term" value="P:polysaccharide catabolic process"/>
    <property type="evidence" value="ECO:0007669"/>
    <property type="project" value="UniProtKB-KW"/>
</dbReference>
<dbReference type="GO" id="GO:0052861">
    <property type="term" value="F:endo-1,3(4)-beta-glucanase activity"/>
    <property type="evidence" value="ECO:0007669"/>
    <property type="project" value="InterPro"/>
</dbReference>
<protein>
    <recommendedName>
        <fullName evidence="3">glucan endo-1,3-beta-D-glucosidase</fullName>
        <ecNumber evidence="3">3.2.1.39</ecNumber>
    </recommendedName>
</protein>
<evidence type="ECO:0000256" key="2">
    <source>
        <dbReference type="ARBA" id="ARBA00010730"/>
    </source>
</evidence>
<comment type="caution">
    <text evidence="12">The sequence shown here is derived from an EMBL/GenBank/DDBJ whole genome shotgun (WGS) entry which is preliminary data.</text>
</comment>
<dbReference type="OrthoDB" id="4473401at2759"/>
<keyword evidence="6" id="KW-0326">Glycosidase</keyword>
<evidence type="ECO:0000256" key="1">
    <source>
        <dbReference type="ARBA" id="ARBA00000382"/>
    </source>
</evidence>
<feature type="signal peptide" evidence="9">
    <location>
        <begin position="1"/>
        <end position="18"/>
    </location>
</feature>
<reference evidence="12" key="1">
    <citation type="submission" date="2022-10" db="EMBL/GenBank/DDBJ databases">
        <authorList>
            <person name="Chen Y."/>
            <person name="Dougan E. K."/>
            <person name="Chan C."/>
            <person name="Rhodes N."/>
            <person name="Thang M."/>
        </authorList>
    </citation>
    <scope>NUCLEOTIDE SEQUENCE</scope>
</reference>
<keyword evidence="9" id="KW-0732">Signal</keyword>
<keyword evidence="8" id="KW-0624">Polysaccharide degradation</keyword>
<reference evidence="13 14" key="2">
    <citation type="submission" date="2024-05" db="EMBL/GenBank/DDBJ databases">
        <authorList>
            <person name="Chen Y."/>
            <person name="Shah S."/>
            <person name="Dougan E. K."/>
            <person name="Thang M."/>
            <person name="Chan C."/>
        </authorList>
    </citation>
    <scope>NUCLEOTIDE SEQUENCE [LARGE SCALE GENOMIC DNA]</scope>
</reference>
<dbReference type="Gene3D" id="1.10.287.1170">
    <property type="entry name" value="glycoside hydrolase family 81 endo-[beta] glucanase"/>
    <property type="match status" value="1"/>
</dbReference>
<comment type="catalytic activity">
    <reaction evidence="1">
        <text>Hydrolysis of (1-&gt;3)-beta-D-glucosidic linkages in (1-&gt;3)-beta-D-glucans.</text>
        <dbReference type="EC" id="3.2.1.39"/>
    </reaction>
</comment>
<evidence type="ECO:0000259" key="10">
    <source>
        <dbReference type="Pfam" id="PF03639"/>
    </source>
</evidence>
<dbReference type="PANTHER" id="PTHR31983">
    <property type="entry name" value="ENDO-1,3(4)-BETA-GLUCANASE 1"/>
    <property type="match status" value="1"/>
</dbReference>
<dbReference type="Proteomes" id="UP001152797">
    <property type="component" value="Unassembled WGS sequence"/>
</dbReference>
<evidence type="ECO:0000259" key="11">
    <source>
        <dbReference type="Pfam" id="PF17652"/>
    </source>
</evidence>
<feature type="domain" description="Glycosyl hydrolase family 81 C-terminal" evidence="11">
    <location>
        <begin position="369"/>
        <end position="703"/>
    </location>
</feature>
<evidence type="ECO:0000256" key="4">
    <source>
        <dbReference type="ARBA" id="ARBA00022801"/>
    </source>
</evidence>
<dbReference type="InterPro" id="IPR040720">
    <property type="entry name" value="GH81_C"/>
</dbReference>
<dbReference type="GO" id="GO:0071555">
    <property type="term" value="P:cell wall organization"/>
    <property type="evidence" value="ECO:0007669"/>
    <property type="project" value="UniProtKB-KW"/>
</dbReference>
<dbReference type="Pfam" id="PF17652">
    <property type="entry name" value="Glyco_hydro81C"/>
    <property type="match status" value="1"/>
</dbReference>
<dbReference type="PROSITE" id="PS52008">
    <property type="entry name" value="GH81"/>
    <property type="match status" value="1"/>
</dbReference>
<keyword evidence="4" id="KW-0378">Hydrolase</keyword>
<dbReference type="AlphaFoldDB" id="A0A9P1D9Y9"/>
<evidence type="ECO:0000256" key="7">
    <source>
        <dbReference type="ARBA" id="ARBA00023316"/>
    </source>
</evidence>
<dbReference type="InterPro" id="IPR040451">
    <property type="entry name" value="GH81_N"/>
</dbReference>
<sequence length="781" mass="87696">MLCTRLLSPIVLSVISEGLPISTSLLEAISQDRPNSAVFPSPPEPHHVPPFRTEIAGAKQTNKFWSNWAVEEGRWMPIYPMPYVLQMASPANLMISRCHDPMVVYGDNFTNGAEKIRYYFSPTINEFGMGTAEETNLTNLDLIIVKEGLFGIHAQLRGQGRNITFPIYSGMTYVSGLYQGYTPQITSTRAIVAVDWVRNGTWSLRNNGGKEFRLYALQLDGHFVDASIQFGVDGRMNQVFTGWLRLAEVQAESDREVLDAHATAVLVDWDLDVETGLVKYSFRKNGDVDTPLLHFAYAHHQKLLVQQEMSTLQPMLAPTKGQMAGVIGDTWLMQIDMSKVNQLGFLLPGRADDLAPLALEQLAEFEDGWRQTILRGSYYFSGKGFQKIGSLCLLLEDFYGTNHRYTQLCSDILVKGFRCFYIPGEPDCSGAPIGSYYESEWGGIASKEGFGDSGCRTADFGNACYNDHHFHFGYFVVAAAMLVKLRPEYASDVAFTSYVETLIRDTTNPSIEDSFFPAFRSFDWFDLHSWSRGVVPSPDGKDQESTSEELNLLYGIQLWGRVTRVGGKLEQLGATMLALCIMTVQEFFLMKVDNLHHPKDFAQNHVTGIFFQNKVDYATWFGWKIEYIHGIQMLPLTPALVLARSPEFCQEEWDHILSKLPLPATDPWTSIIITGTLAIINSTLASDYMVTAAVDDGLTRVWAQYWIRTAQESHRLFFSTTTSTTRTSLSTSTFTQLSTSFRSSADGTTEKWGQESSGTDHLAQSVFLLLAFLCKELLDFR</sequence>
<dbReference type="EMBL" id="CAMXCT020003480">
    <property type="protein sequence ID" value="CAL1158086.1"/>
    <property type="molecule type" value="Genomic_DNA"/>
</dbReference>
<dbReference type="PANTHER" id="PTHR31983:SF0">
    <property type="entry name" value="GLUCAN ENDO-1,3-BETA-D-GLUCOSIDASE 2"/>
    <property type="match status" value="1"/>
</dbReference>
<dbReference type="GO" id="GO:0042973">
    <property type="term" value="F:glucan endo-1,3-beta-D-glucosidase activity"/>
    <property type="evidence" value="ECO:0007669"/>
    <property type="project" value="UniProtKB-EC"/>
</dbReference>
<dbReference type="Gene3D" id="1.20.5.420">
    <property type="entry name" value="Immunoglobulin FC, subunit C"/>
    <property type="match status" value="1"/>
</dbReference>
<dbReference type="EMBL" id="CAMXCT010003480">
    <property type="protein sequence ID" value="CAI4004711.1"/>
    <property type="molecule type" value="Genomic_DNA"/>
</dbReference>
<evidence type="ECO:0000256" key="9">
    <source>
        <dbReference type="SAM" id="SignalP"/>
    </source>
</evidence>
<gene>
    <name evidence="12" type="ORF">C1SCF055_LOCUS30484</name>
</gene>
<organism evidence="12">
    <name type="scientific">Cladocopium goreaui</name>
    <dbReference type="NCBI Taxonomy" id="2562237"/>
    <lineage>
        <taxon>Eukaryota</taxon>
        <taxon>Sar</taxon>
        <taxon>Alveolata</taxon>
        <taxon>Dinophyceae</taxon>
        <taxon>Suessiales</taxon>
        <taxon>Symbiodiniaceae</taxon>
        <taxon>Cladocopium</taxon>
    </lineage>
</organism>
<name>A0A9P1D9Y9_9DINO</name>
<keyword evidence="14" id="KW-1185">Reference proteome</keyword>
<evidence type="ECO:0000256" key="6">
    <source>
        <dbReference type="ARBA" id="ARBA00023295"/>
    </source>
</evidence>
<dbReference type="Pfam" id="PF03639">
    <property type="entry name" value="Glyco_hydro_81"/>
    <property type="match status" value="1"/>
</dbReference>
<dbReference type="EMBL" id="CAMXCT030003480">
    <property type="protein sequence ID" value="CAL4792023.1"/>
    <property type="molecule type" value="Genomic_DNA"/>
</dbReference>
<proteinExistence type="inferred from homology"/>
<evidence type="ECO:0000313" key="12">
    <source>
        <dbReference type="EMBL" id="CAI4004711.1"/>
    </source>
</evidence>
<evidence type="ECO:0000256" key="8">
    <source>
        <dbReference type="ARBA" id="ARBA00023326"/>
    </source>
</evidence>
<dbReference type="EC" id="3.2.1.39" evidence="3"/>
<dbReference type="InterPro" id="IPR005200">
    <property type="entry name" value="Endo-beta-glucanase"/>
</dbReference>
<keyword evidence="5" id="KW-0119">Carbohydrate metabolism</keyword>
<keyword evidence="7" id="KW-0961">Cell wall biogenesis/degradation</keyword>
<evidence type="ECO:0000256" key="3">
    <source>
        <dbReference type="ARBA" id="ARBA00012780"/>
    </source>
</evidence>
<evidence type="ECO:0000256" key="5">
    <source>
        <dbReference type="ARBA" id="ARBA00023277"/>
    </source>
</evidence>
<evidence type="ECO:0000313" key="14">
    <source>
        <dbReference type="Proteomes" id="UP001152797"/>
    </source>
</evidence>
<feature type="chain" id="PRO_5043271347" description="glucan endo-1,3-beta-D-glucosidase" evidence="9">
    <location>
        <begin position="19"/>
        <end position="781"/>
    </location>
</feature>
<comment type="similarity">
    <text evidence="2">Belongs to the glycosyl hydrolase 81 family.</text>
</comment>
<dbReference type="Gene3D" id="2.70.98.30">
    <property type="entry name" value="Golgi alpha-mannosidase II, domain 4"/>
    <property type="match status" value="1"/>
</dbReference>
<feature type="domain" description="Glycosyl hydrolase family 81 N-terminal" evidence="10">
    <location>
        <begin position="57"/>
        <end position="339"/>
    </location>
</feature>
<evidence type="ECO:0000313" key="13">
    <source>
        <dbReference type="EMBL" id="CAL4792023.1"/>
    </source>
</evidence>